<keyword evidence="4 10" id="KW-1003">Cell membrane</keyword>
<evidence type="ECO:0000256" key="3">
    <source>
        <dbReference type="ARBA" id="ARBA00008281"/>
    </source>
</evidence>
<proteinExistence type="inferred from homology"/>
<evidence type="ECO:0000313" key="12">
    <source>
        <dbReference type="EMBL" id="GEP69661.1"/>
    </source>
</evidence>
<keyword evidence="9 10" id="KW-0472">Membrane</keyword>
<keyword evidence="8 10" id="KW-1133">Transmembrane helix</keyword>
<dbReference type="PANTHER" id="PTHR35091:SF2">
    <property type="entry name" value="FLAGELLAR PROTEIN FLIL"/>
    <property type="match status" value="1"/>
</dbReference>
<evidence type="ECO:0000256" key="1">
    <source>
        <dbReference type="ARBA" id="ARBA00002254"/>
    </source>
</evidence>
<evidence type="ECO:0000313" key="13">
    <source>
        <dbReference type="Proteomes" id="UP000321798"/>
    </source>
</evidence>
<name>A0A512PEM3_9CELL</name>
<gene>
    <name evidence="12" type="ORF">CSO01_23760</name>
</gene>
<keyword evidence="5 10" id="KW-0145">Chemotaxis</keyword>
<reference evidence="12 13" key="1">
    <citation type="submission" date="2019-07" db="EMBL/GenBank/DDBJ databases">
        <title>Whole genome shotgun sequence of Cellulomonas soli NBRC 109434.</title>
        <authorList>
            <person name="Hosoyama A."/>
            <person name="Uohara A."/>
            <person name="Ohji S."/>
            <person name="Ichikawa N."/>
        </authorList>
    </citation>
    <scope>NUCLEOTIDE SEQUENCE [LARGE SCALE GENOMIC DNA]</scope>
    <source>
        <strain evidence="12 13">NBRC 109434</strain>
    </source>
</reference>
<evidence type="ECO:0000256" key="10">
    <source>
        <dbReference type="RuleBase" id="RU364125"/>
    </source>
</evidence>
<dbReference type="PANTHER" id="PTHR35091">
    <property type="entry name" value="FLAGELLAR PROTEIN FLIL"/>
    <property type="match status" value="1"/>
</dbReference>
<dbReference type="GO" id="GO:0071978">
    <property type="term" value="P:bacterial-type flagellum-dependent swarming motility"/>
    <property type="evidence" value="ECO:0007669"/>
    <property type="project" value="TreeGrafter"/>
</dbReference>
<dbReference type="AlphaFoldDB" id="A0A512PEM3"/>
<accession>A0A512PEM3</accession>
<dbReference type="InterPro" id="IPR005503">
    <property type="entry name" value="FliL"/>
</dbReference>
<feature type="transmembrane region" description="Helical" evidence="10">
    <location>
        <begin position="42"/>
        <end position="62"/>
    </location>
</feature>
<evidence type="ECO:0000256" key="11">
    <source>
        <dbReference type="SAM" id="MobiDB-lite"/>
    </source>
</evidence>
<evidence type="ECO:0000256" key="2">
    <source>
        <dbReference type="ARBA" id="ARBA00004162"/>
    </source>
</evidence>
<dbReference type="GO" id="GO:0006935">
    <property type="term" value="P:chemotaxis"/>
    <property type="evidence" value="ECO:0007669"/>
    <property type="project" value="UniProtKB-KW"/>
</dbReference>
<evidence type="ECO:0000256" key="4">
    <source>
        <dbReference type="ARBA" id="ARBA00022475"/>
    </source>
</evidence>
<comment type="similarity">
    <text evidence="3 10">Belongs to the FliL family.</text>
</comment>
<evidence type="ECO:0000256" key="8">
    <source>
        <dbReference type="ARBA" id="ARBA00022989"/>
    </source>
</evidence>
<comment type="caution">
    <text evidence="12">The sequence shown here is derived from an EMBL/GenBank/DDBJ whole genome shotgun (WGS) entry which is preliminary data.</text>
</comment>
<organism evidence="12 13">
    <name type="scientific">Cellulomonas soli</name>
    <dbReference type="NCBI Taxonomy" id="931535"/>
    <lineage>
        <taxon>Bacteria</taxon>
        <taxon>Bacillati</taxon>
        <taxon>Actinomycetota</taxon>
        <taxon>Actinomycetes</taxon>
        <taxon>Micrococcales</taxon>
        <taxon>Cellulomonadaceae</taxon>
        <taxon>Cellulomonas</taxon>
    </lineage>
</organism>
<keyword evidence="13" id="KW-1185">Reference proteome</keyword>
<sequence>MAPIEQRVISSPKIGGKIGGGGGSSKPEPTPEPPAEKSKKKLLLIIGGVVVLLAVGAAWFFLMGPGKASSATDTPAAEPAPVPGVVLAVEPVSINLADGHYLRIGLGLQLTADAGEETPDPSVALDLAISLFSGRTVAEVSDPAQRDALKAELATELSEAYEGKVMDVYLTNYVTQ</sequence>
<dbReference type="Pfam" id="PF03748">
    <property type="entry name" value="FliL"/>
    <property type="match status" value="1"/>
</dbReference>
<comment type="function">
    <text evidence="1 10">Controls the rotational direction of flagella during chemotaxis.</text>
</comment>
<keyword evidence="7 10" id="KW-0283">Flagellar rotation</keyword>
<evidence type="ECO:0000256" key="6">
    <source>
        <dbReference type="ARBA" id="ARBA00022692"/>
    </source>
</evidence>
<dbReference type="GO" id="GO:0009425">
    <property type="term" value="C:bacterial-type flagellum basal body"/>
    <property type="evidence" value="ECO:0007669"/>
    <property type="project" value="InterPro"/>
</dbReference>
<evidence type="ECO:0000256" key="7">
    <source>
        <dbReference type="ARBA" id="ARBA00022779"/>
    </source>
</evidence>
<comment type="subcellular location">
    <subcellularLocation>
        <location evidence="2">Cell membrane</location>
        <topology evidence="2">Single-pass membrane protein</topology>
    </subcellularLocation>
</comment>
<dbReference type="EMBL" id="BKAL01000008">
    <property type="protein sequence ID" value="GEP69661.1"/>
    <property type="molecule type" value="Genomic_DNA"/>
</dbReference>
<evidence type="ECO:0000256" key="5">
    <source>
        <dbReference type="ARBA" id="ARBA00022500"/>
    </source>
</evidence>
<dbReference type="RefSeq" id="WP_146953429.1">
    <property type="nucleotide sequence ID" value="NZ_BAABBJ010000001.1"/>
</dbReference>
<dbReference type="GO" id="GO:0005886">
    <property type="term" value="C:plasma membrane"/>
    <property type="evidence" value="ECO:0007669"/>
    <property type="project" value="UniProtKB-SubCell"/>
</dbReference>
<protein>
    <recommendedName>
        <fullName evidence="10">Flagellar protein FliL</fullName>
    </recommendedName>
</protein>
<dbReference type="Proteomes" id="UP000321798">
    <property type="component" value="Unassembled WGS sequence"/>
</dbReference>
<keyword evidence="6 10" id="KW-0812">Transmembrane</keyword>
<dbReference type="OrthoDB" id="3537056at2"/>
<evidence type="ECO:0000256" key="9">
    <source>
        <dbReference type="ARBA" id="ARBA00023136"/>
    </source>
</evidence>
<feature type="region of interest" description="Disordered" evidence="11">
    <location>
        <begin position="1"/>
        <end position="36"/>
    </location>
</feature>